<feature type="compositionally biased region" description="Low complexity" evidence="16">
    <location>
        <begin position="33"/>
        <end position="62"/>
    </location>
</feature>
<feature type="domain" description="UDENN FLCN/SMCR8-type" evidence="17">
    <location>
        <begin position="225"/>
        <end position="770"/>
    </location>
</feature>
<comment type="similarity">
    <text evidence="7">Belongs to the folliculin family.</text>
</comment>
<evidence type="ECO:0000256" key="12">
    <source>
        <dbReference type="ARBA" id="ARBA00023212"/>
    </source>
</evidence>
<feature type="compositionally biased region" description="Basic and acidic residues" evidence="16">
    <location>
        <begin position="560"/>
        <end position="569"/>
    </location>
</feature>
<evidence type="ECO:0000256" key="9">
    <source>
        <dbReference type="ARBA" id="ARBA00022468"/>
    </source>
</evidence>
<evidence type="ECO:0000256" key="7">
    <source>
        <dbReference type="ARBA" id="ARBA00009987"/>
    </source>
</evidence>
<feature type="region of interest" description="Disordered" evidence="16">
    <location>
        <begin position="355"/>
        <end position="382"/>
    </location>
</feature>
<evidence type="ECO:0000256" key="1">
    <source>
        <dbReference type="ARBA" id="ARBA00004123"/>
    </source>
</evidence>
<dbReference type="GO" id="GO:0005829">
    <property type="term" value="C:cytosol"/>
    <property type="evidence" value="ECO:0007669"/>
    <property type="project" value="UniProtKB-SubCell"/>
</dbReference>
<reference evidence="18 19" key="1">
    <citation type="submission" date="2016-05" db="EMBL/GenBank/DDBJ databases">
        <title>Genome sequencing reveals origins of a unique bacterial endosymbiosis in the earliest lineages of terrestrial Fungi.</title>
        <authorList>
            <consortium name="DOE Joint Genome Institute"/>
            <person name="Uehling J."/>
            <person name="Gryganskyi A."/>
            <person name="Hameed K."/>
            <person name="Tschaplinski T."/>
            <person name="Misztal P."/>
            <person name="Wu S."/>
            <person name="Desiro A."/>
            <person name="Vande Pol N."/>
            <person name="Du Z.-Y."/>
            <person name="Zienkiewicz A."/>
            <person name="Zienkiewicz K."/>
            <person name="Morin E."/>
            <person name="Tisserant E."/>
            <person name="Splivallo R."/>
            <person name="Hainaut M."/>
            <person name="Henrissat B."/>
            <person name="Ohm R."/>
            <person name="Kuo A."/>
            <person name="Yan J."/>
            <person name="Lipzen A."/>
            <person name="Nolan M."/>
            <person name="Labutti K."/>
            <person name="Barry K."/>
            <person name="Goldstein A."/>
            <person name="Labbe J."/>
            <person name="Schadt C."/>
            <person name="Tuskan G."/>
            <person name="Grigoriev I."/>
            <person name="Martin F."/>
            <person name="Vilgalys R."/>
            <person name="Bonito G."/>
        </authorList>
    </citation>
    <scope>NUCLEOTIDE SEQUENCE [LARGE SCALE GENOMIC DNA]</scope>
    <source>
        <strain evidence="18 19">AG-77</strain>
    </source>
</reference>
<keyword evidence="13" id="KW-0458">Lysosome</keyword>
<comment type="subcellular location">
    <subcellularLocation>
        <location evidence="2">Cell projection</location>
        <location evidence="2">Cilium</location>
    </subcellularLocation>
    <subcellularLocation>
        <location evidence="4">Cytoplasm</location>
        <location evidence="4">Cytoskeleton</location>
        <location evidence="4">Microtubule organizing center</location>
        <location evidence="4">Centrosome</location>
    </subcellularLocation>
    <subcellularLocation>
        <location evidence="3">Cytoplasm</location>
        <location evidence="3">Cytoskeleton</location>
        <location evidence="3">Spindle</location>
    </subcellularLocation>
    <subcellularLocation>
        <location evidence="5">Cytoplasm</location>
        <location evidence="5">Cytosol</location>
    </subcellularLocation>
    <subcellularLocation>
        <location evidence="6">Lysosome membrane</location>
    </subcellularLocation>
    <subcellularLocation>
        <location evidence="1">Nucleus</location>
    </subcellularLocation>
</comment>
<keyword evidence="9" id="KW-0343">GTPase activation</keyword>
<evidence type="ECO:0000256" key="2">
    <source>
        <dbReference type="ARBA" id="ARBA00004138"/>
    </source>
</evidence>
<protein>
    <recommendedName>
        <fullName evidence="8">Folliculin</fullName>
    </recommendedName>
</protein>
<keyword evidence="19" id="KW-1185">Reference proteome</keyword>
<dbReference type="AlphaFoldDB" id="A0A197JGQ0"/>
<evidence type="ECO:0000256" key="11">
    <source>
        <dbReference type="ARBA" id="ARBA00023136"/>
    </source>
</evidence>
<evidence type="ECO:0000259" key="17">
    <source>
        <dbReference type="PROSITE" id="PS51834"/>
    </source>
</evidence>
<dbReference type="GO" id="GO:0005819">
    <property type="term" value="C:spindle"/>
    <property type="evidence" value="ECO:0007669"/>
    <property type="project" value="UniProtKB-SubCell"/>
</dbReference>
<dbReference type="Gene3D" id="3.40.50.12430">
    <property type="match status" value="1"/>
</dbReference>
<feature type="compositionally biased region" description="Low complexity" evidence="16">
    <location>
        <begin position="357"/>
        <end position="367"/>
    </location>
</feature>
<dbReference type="OrthoDB" id="5599713at2759"/>
<evidence type="ECO:0000256" key="8">
    <source>
        <dbReference type="ARBA" id="ARBA00021824"/>
    </source>
</evidence>
<dbReference type="GO" id="GO:0005634">
    <property type="term" value="C:nucleus"/>
    <property type="evidence" value="ECO:0007669"/>
    <property type="project" value="UniProtKB-SubCell"/>
</dbReference>
<dbReference type="GO" id="GO:0005929">
    <property type="term" value="C:cilium"/>
    <property type="evidence" value="ECO:0007669"/>
    <property type="project" value="UniProtKB-SubCell"/>
</dbReference>
<proteinExistence type="inferred from homology"/>
<evidence type="ECO:0000313" key="19">
    <source>
        <dbReference type="Proteomes" id="UP000078512"/>
    </source>
</evidence>
<evidence type="ECO:0000256" key="3">
    <source>
        <dbReference type="ARBA" id="ARBA00004186"/>
    </source>
</evidence>
<dbReference type="STRING" id="1314771.A0A197JGQ0"/>
<dbReference type="PROSITE" id="PS51834">
    <property type="entry name" value="DENN_FLCN_SMCR8"/>
    <property type="match status" value="1"/>
</dbReference>
<name>A0A197JGQ0_9FUNG</name>
<feature type="compositionally biased region" description="Low complexity" evidence="16">
    <location>
        <begin position="197"/>
        <end position="220"/>
    </location>
</feature>
<dbReference type="PANTHER" id="PTHR31441">
    <property type="entry name" value="FOLLICULIN FAMILY MEMBER"/>
    <property type="match status" value="1"/>
</dbReference>
<dbReference type="GO" id="GO:1904263">
    <property type="term" value="P:positive regulation of TORC1 signaling"/>
    <property type="evidence" value="ECO:0007669"/>
    <property type="project" value="TreeGrafter"/>
</dbReference>
<feature type="region of interest" description="Disordered" evidence="16">
    <location>
        <begin position="550"/>
        <end position="569"/>
    </location>
</feature>
<feature type="compositionally biased region" description="Gly residues" evidence="16">
    <location>
        <begin position="170"/>
        <end position="196"/>
    </location>
</feature>
<dbReference type="InterPro" id="IPR021713">
    <property type="entry name" value="Folliculin"/>
</dbReference>
<dbReference type="InterPro" id="IPR032035">
    <property type="entry name" value="Folliculin_DENN"/>
</dbReference>
<evidence type="ECO:0000256" key="15">
    <source>
        <dbReference type="ARBA" id="ARBA00023273"/>
    </source>
</evidence>
<sequence>MNALIALAVWCQPHGPVTILTTQHRRPLSSRITTTSPGKDTTTTTTSEKNNNDCNSTSNNTTKADTITNHTHHLHTPSLVVDPSAHSSDDLPSLLLPNSNNNNNIGQSNTNHSSSNGGSSSTSTSTSNSSLDATAVAPSTTTTTTATGTLEQKRFRRSLNQPSNPATLSPGGGGVNGNGSGNGSGSSNGSSNGNGGNSSRSTGPSSSSSHPMSPSTNTSSCECQFSIPSGEKSLHSVDPANSELSYISQPVPVDTSLFAPIRIACIRSLNSETYCGREGSVFFGDGVNGYVLSYMFTVFDAQSRGHRVKYTIMTMMTDRVYLVASMEYLISQFQIIASNLQSMANALCPQVQSPAPRSMSYSSSSRRGTIMPENAPTKRGRPLTDVLAKPDIFVQLHAAFVSVLSHCSQRLTERHIHGRPHNECTLLEQNQAWEVGENGDGKNEAQTIESLRELRRVLGRRRFNRLIWNSLVGNQVIIRGEESKIVREVIKSLEDILPRDCCTIIMDGSSYEPSYACNILGLDRSIPIPPDMDPQDFILLDICTESLTQPIPTPPTSLPADHKKSQSDPHTHIYQADWSTTTLVADLKEMATALEKIPVDAKGQNGQHIAESSPRPPNSSPGLLYSPGGGFQAQRRQYLLQAGEEPPEALDMLERETLVRDVVATGQGQGQVQTALPGGRASPSQRQSHPLYIETVNDILDFRMPRLIEAKRLAILREEWISKARQFHNLYKSGFTSDETVVHRFLQSMGVDQRDLKILRFFTRCARKIL</sequence>
<evidence type="ECO:0000256" key="14">
    <source>
        <dbReference type="ARBA" id="ARBA00023242"/>
    </source>
</evidence>
<dbReference type="PANTHER" id="PTHR31441:SF2">
    <property type="entry name" value="FOLLICULIN"/>
    <property type="match status" value="1"/>
</dbReference>
<dbReference type="InterPro" id="IPR044886">
    <property type="entry name" value="FLCN_DENN_C_sf"/>
</dbReference>
<gene>
    <name evidence="18" type="ORF">K457DRAFT_142168</name>
</gene>
<feature type="region of interest" description="Disordered" evidence="16">
    <location>
        <begin position="598"/>
        <end position="627"/>
    </location>
</feature>
<keyword evidence="15" id="KW-0966">Cell projection</keyword>
<dbReference type="Proteomes" id="UP000078512">
    <property type="component" value="Unassembled WGS sequence"/>
</dbReference>
<keyword evidence="10" id="KW-0963">Cytoplasm</keyword>
<evidence type="ECO:0000256" key="16">
    <source>
        <dbReference type="SAM" id="MobiDB-lite"/>
    </source>
</evidence>
<evidence type="ECO:0000256" key="4">
    <source>
        <dbReference type="ARBA" id="ARBA00004300"/>
    </source>
</evidence>
<evidence type="ECO:0000256" key="6">
    <source>
        <dbReference type="ARBA" id="ARBA00004656"/>
    </source>
</evidence>
<evidence type="ECO:0000256" key="5">
    <source>
        <dbReference type="ARBA" id="ARBA00004514"/>
    </source>
</evidence>
<feature type="region of interest" description="Disordered" evidence="16">
    <location>
        <begin position="77"/>
        <end position="222"/>
    </location>
</feature>
<dbReference type="EMBL" id="KV442100">
    <property type="protein sequence ID" value="OAQ24173.1"/>
    <property type="molecule type" value="Genomic_DNA"/>
</dbReference>
<dbReference type="Pfam" id="PF16692">
    <property type="entry name" value="Folliculin_C"/>
    <property type="match status" value="1"/>
</dbReference>
<dbReference type="GO" id="GO:0005096">
    <property type="term" value="F:GTPase activator activity"/>
    <property type="evidence" value="ECO:0007669"/>
    <property type="project" value="UniProtKB-KW"/>
</dbReference>
<dbReference type="Pfam" id="PF11704">
    <property type="entry name" value="Folliculin"/>
    <property type="match status" value="1"/>
</dbReference>
<dbReference type="InterPro" id="IPR037520">
    <property type="entry name" value="Folliculin/SMCR8_longin"/>
</dbReference>
<evidence type="ECO:0000313" key="18">
    <source>
        <dbReference type="EMBL" id="OAQ24173.1"/>
    </source>
</evidence>
<keyword evidence="14" id="KW-0539">Nucleus</keyword>
<keyword evidence="12" id="KW-0206">Cytoskeleton</keyword>
<dbReference type="InterPro" id="IPR037521">
    <property type="entry name" value="FLCN/SMCR8_DENN"/>
</dbReference>
<accession>A0A197JGQ0</accession>
<feature type="compositionally biased region" description="Polar residues" evidence="16">
    <location>
        <begin position="158"/>
        <end position="167"/>
    </location>
</feature>
<feature type="compositionally biased region" description="Low complexity" evidence="16">
    <location>
        <begin position="90"/>
        <end position="149"/>
    </location>
</feature>
<keyword evidence="11" id="KW-0472">Membrane</keyword>
<organism evidence="18 19">
    <name type="scientific">Linnemannia elongata AG-77</name>
    <dbReference type="NCBI Taxonomy" id="1314771"/>
    <lineage>
        <taxon>Eukaryota</taxon>
        <taxon>Fungi</taxon>
        <taxon>Fungi incertae sedis</taxon>
        <taxon>Mucoromycota</taxon>
        <taxon>Mortierellomycotina</taxon>
        <taxon>Mortierellomycetes</taxon>
        <taxon>Mortierellales</taxon>
        <taxon>Mortierellaceae</taxon>
        <taxon>Linnemannia</taxon>
    </lineage>
</organism>
<evidence type="ECO:0000256" key="10">
    <source>
        <dbReference type="ARBA" id="ARBA00022490"/>
    </source>
</evidence>
<evidence type="ECO:0000256" key="13">
    <source>
        <dbReference type="ARBA" id="ARBA00023228"/>
    </source>
</evidence>
<feature type="region of interest" description="Disordered" evidence="16">
    <location>
        <begin position="23"/>
        <end position="64"/>
    </location>
</feature>
<dbReference type="Gene3D" id="1.10.10.1730">
    <property type="entry name" value="Folliculin"/>
    <property type="match status" value="1"/>
</dbReference>